<dbReference type="InterPro" id="IPR027434">
    <property type="entry name" value="Homing_endonucl"/>
</dbReference>
<gene>
    <name evidence="2" type="ORF">Airi01_000990</name>
</gene>
<accession>A0A9W6RD23</accession>
<evidence type="ECO:0000313" key="3">
    <source>
        <dbReference type="Proteomes" id="UP001165135"/>
    </source>
</evidence>
<dbReference type="Gene3D" id="3.10.28.10">
    <property type="entry name" value="Homing endonucleases"/>
    <property type="match status" value="1"/>
</dbReference>
<evidence type="ECO:0000313" key="2">
    <source>
        <dbReference type="EMBL" id="GLY71832.1"/>
    </source>
</evidence>
<dbReference type="RefSeq" id="WP_285616757.1">
    <property type="nucleotide sequence ID" value="NZ_BSTJ01000001.1"/>
</dbReference>
<proteinExistence type="predicted"/>
<sequence length="193" mass="22253">MDKYAYLLGIYLGDGCVSPVSDPGKQVWALRIFCADAYPGLIDECVEAVRAIRPDNRIRLLPLTGCTEVNSHSKHWPCLLPQHGPGRKHDRPISLEAWQREAVSEYTENFVRGLIHSDGSRSTNRVRHRLKSGDRWYEYPRYFFTNESADIMRLFTDALDRLGIEWKRSNRNNISIAKKEAVARLDEFVGPKY</sequence>
<dbReference type="InterPro" id="IPR004042">
    <property type="entry name" value="Intein_endonuc_central"/>
</dbReference>
<dbReference type="GO" id="GO:0004519">
    <property type="term" value="F:endonuclease activity"/>
    <property type="evidence" value="ECO:0007669"/>
    <property type="project" value="InterPro"/>
</dbReference>
<dbReference type="PROSITE" id="PS50819">
    <property type="entry name" value="INTEIN_ENDONUCLEASE"/>
    <property type="match status" value="1"/>
</dbReference>
<protein>
    <recommendedName>
        <fullName evidence="1">DOD-type homing endonuclease domain-containing protein</fullName>
    </recommendedName>
</protein>
<comment type="caution">
    <text evidence="2">The sequence shown here is derived from an EMBL/GenBank/DDBJ whole genome shotgun (WGS) entry which is preliminary data.</text>
</comment>
<evidence type="ECO:0000259" key="1">
    <source>
        <dbReference type="PROSITE" id="PS50819"/>
    </source>
</evidence>
<organism evidence="2 3">
    <name type="scientific">Actinoallomurus iriomotensis</name>
    <dbReference type="NCBI Taxonomy" id="478107"/>
    <lineage>
        <taxon>Bacteria</taxon>
        <taxon>Bacillati</taxon>
        <taxon>Actinomycetota</taxon>
        <taxon>Actinomycetes</taxon>
        <taxon>Streptosporangiales</taxon>
        <taxon>Thermomonosporaceae</taxon>
        <taxon>Actinoallomurus</taxon>
    </lineage>
</organism>
<dbReference type="Proteomes" id="UP001165135">
    <property type="component" value="Unassembled WGS sequence"/>
</dbReference>
<name>A0A9W6RD23_9ACTN</name>
<feature type="domain" description="DOD-type homing endonuclease" evidence="1">
    <location>
        <begin position="7"/>
        <end position="164"/>
    </location>
</feature>
<reference evidence="2" key="1">
    <citation type="submission" date="2023-03" db="EMBL/GenBank/DDBJ databases">
        <title>Actinoallomurus iriomotensis NBRC 103681.</title>
        <authorList>
            <person name="Ichikawa N."/>
            <person name="Sato H."/>
            <person name="Tonouchi N."/>
        </authorList>
    </citation>
    <scope>NUCLEOTIDE SEQUENCE</scope>
    <source>
        <strain evidence="2">NBRC 103681</strain>
    </source>
</reference>
<dbReference type="AlphaFoldDB" id="A0A9W6RD23"/>
<dbReference type="EMBL" id="BSTJ01000001">
    <property type="protein sequence ID" value="GLY71832.1"/>
    <property type="molecule type" value="Genomic_DNA"/>
</dbReference>